<comment type="caution">
    <text evidence="3">The sequence shown here is derived from an EMBL/GenBank/DDBJ whole genome shotgun (WGS) entry which is preliminary data.</text>
</comment>
<dbReference type="EMBL" id="JBJUIK010000015">
    <property type="protein sequence ID" value="KAL3501686.1"/>
    <property type="molecule type" value="Genomic_DNA"/>
</dbReference>
<name>A0ABD2Y4Q3_9GENT</name>
<evidence type="ECO:0000256" key="2">
    <source>
        <dbReference type="SAM" id="Phobius"/>
    </source>
</evidence>
<evidence type="ECO:0000313" key="3">
    <source>
        <dbReference type="EMBL" id="KAL3501686.1"/>
    </source>
</evidence>
<dbReference type="Gene3D" id="1.20.1250.20">
    <property type="entry name" value="MFS general substrate transporter like domains"/>
    <property type="match status" value="1"/>
</dbReference>
<keyword evidence="2" id="KW-0472">Membrane</keyword>
<organism evidence="3 4">
    <name type="scientific">Cinchona calisaya</name>
    <dbReference type="NCBI Taxonomy" id="153742"/>
    <lineage>
        <taxon>Eukaryota</taxon>
        <taxon>Viridiplantae</taxon>
        <taxon>Streptophyta</taxon>
        <taxon>Embryophyta</taxon>
        <taxon>Tracheophyta</taxon>
        <taxon>Spermatophyta</taxon>
        <taxon>Magnoliopsida</taxon>
        <taxon>eudicotyledons</taxon>
        <taxon>Gunneridae</taxon>
        <taxon>Pentapetalae</taxon>
        <taxon>asterids</taxon>
        <taxon>lamiids</taxon>
        <taxon>Gentianales</taxon>
        <taxon>Rubiaceae</taxon>
        <taxon>Cinchonoideae</taxon>
        <taxon>Cinchoneae</taxon>
        <taxon>Cinchona</taxon>
    </lineage>
</organism>
<dbReference type="AlphaFoldDB" id="A0ABD2Y4Q3"/>
<dbReference type="Proteomes" id="UP001630127">
    <property type="component" value="Unassembled WGS sequence"/>
</dbReference>
<proteinExistence type="inferred from homology"/>
<accession>A0ABD2Y4Q3</accession>
<dbReference type="InterPro" id="IPR036259">
    <property type="entry name" value="MFS_trans_sf"/>
</dbReference>
<keyword evidence="4" id="KW-1185">Reference proteome</keyword>
<sequence>MAFLRVMVLLWADMLAAYVMWIMPTYLTNVWKLGFTHAAGVMNAANGLAKVLPLVFFFFVDPGLGNYWMLLLSSIAYVILIKVRPYPPMKISNLVRFKRLQMPPMFGGN</sequence>
<keyword evidence="2" id="KW-0812">Transmembrane</keyword>
<evidence type="ECO:0008006" key="5">
    <source>
        <dbReference type="Google" id="ProtNLM"/>
    </source>
</evidence>
<gene>
    <name evidence="3" type="ORF">ACH5RR_036135</name>
</gene>
<evidence type="ECO:0000313" key="4">
    <source>
        <dbReference type="Proteomes" id="UP001630127"/>
    </source>
</evidence>
<feature type="transmembrane region" description="Helical" evidence="2">
    <location>
        <begin position="66"/>
        <end position="83"/>
    </location>
</feature>
<protein>
    <recommendedName>
        <fullName evidence="5">MFS transporter</fullName>
    </recommendedName>
</protein>
<reference evidence="3 4" key="1">
    <citation type="submission" date="2024-11" db="EMBL/GenBank/DDBJ databases">
        <title>A near-complete genome assembly of Cinchona calisaya.</title>
        <authorList>
            <person name="Lian D.C."/>
            <person name="Zhao X.W."/>
            <person name="Wei L."/>
        </authorList>
    </citation>
    <scope>NUCLEOTIDE SEQUENCE [LARGE SCALE GENOMIC DNA]</scope>
    <source>
        <tissue evidence="3">Nenye</tissue>
    </source>
</reference>
<keyword evidence="2" id="KW-1133">Transmembrane helix</keyword>
<evidence type="ECO:0000256" key="1">
    <source>
        <dbReference type="ARBA" id="ARBA00044504"/>
    </source>
</evidence>
<comment type="similarity">
    <text evidence="1">Belongs to the major facilitator superfamily. Phosphate:H(+) symporter (TC 2.A.1.9) family.</text>
</comment>
<feature type="transmembrane region" description="Helical" evidence="2">
    <location>
        <begin position="6"/>
        <end position="27"/>
    </location>
</feature>